<protein>
    <submittedName>
        <fullName evidence="1">Uncharacterized protein</fullName>
    </submittedName>
</protein>
<reference evidence="1" key="1">
    <citation type="journal article" date="2019" name="Environ. Microbiol.">
        <title>Fungal ecological strategies reflected in gene transcription - a case study of two litter decomposers.</title>
        <authorList>
            <person name="Barbi F."/>
            <person name="Kohler A."/>
            <person name="Barry K."/>
            <person name="Baskaran P."/>
            <person name="Daum C."/>
            <person name="Fauchery L."/>
            <person name="Ihrmark K."/>
            <person name="Kuo A."/>
            <person name="LaButti K."/>
            <person name="Lipzen A."/>
            <person name="Morin E."/>
            <person name="Grigoriev I.V."/>
            <person name="Henrissat B."/>
            <person name="Lindahl B."/>
            <person name="Martin F."/>
        </authorList>
    </citation>
    <scope>NUCLEOTIDE SEQUENCE</scope>
    <source>
        <strain evidence="1">JB14</strain>
    </source>
</reference>
<dbReference type="Proteomes" id="UP000799118">
    <property type="component" value="Unassembled WGS sequence"/>
</dbReference>
<name>A0A6A4HMC4_9AGAR</name>
<organism evidence="1 2">
    <name type="scientific">Gymnopus androsaceus JB14</name>
    <dbReference type="NCBI Taxonomy" id="1447944"/>
    <lineage>
        <taxon>Eukaryota</taxon>
        <taxon>Fungi</taxon>
        <taxon>Dikarya</taxon>
        <taxon>Basidiomycota</taxon>
        <taxon>Agaricomycotina</taxon>
        <taxon>Agaricomycetes</taxon>
        <taxon>Agaricomycetidae</taxon>
        <taxon>Agaricales</taxon>
        <taxon>Marasmiineae</taxon>
        <taxon>Omphalotaceae</taxon>
        <taxon>Gymnopus</taxon>
    </lineage>
</organism>
<proteinExistence type="predicted"/>
<dbReference type="OrthoDB" id="3048541at2759"/>
<accession>A0A6A4HMC4</accession>
<sequence length="181" mass="20721">EDTCPRCSLAVPLEYNQPQVILTHMAAHILYDPALDQTLQPCGLCLSTTGACWFYLKKGKGADASIQIDWNASRGCPVLKKLVRRFSYKAASESTKASPCSNVPRNCPLCLDKDAPAVWLYNMRQHFLSSHPSITLLDYEHLWKHTNLEDKLMENRWDDRHQVRKKRVLKKTKKQLPLTIS</sequence>
<evidence type="ECO:0000313" key="1">
    <source>
        <dbReference type="EMBL" id="KAE9399163.1"/>
    </source>
</evidence>
<keyword evidence="2" id="KW-1185">Reference proteome</keyword>
<feature type="non-terminal residue" evidence="1">
    <location>
        <position position="181"/>
    </location>
</feature>
<evidence type="ECO:0000313" key="2">
    <source>
        <dbReference type="Proteomes" id="UP000799118"/>
    </source>
</evidence>
<gene>
    <name evidence="1" type="ORF">BT96DRAFT_748707</name>
</gene>
<dbReference type="EMBL" id="ML769473">
    <property type="protein sequence ID" value="KAE9399163.1"/>
    <property type="molecule type" value="Genomic_DNA"/>
</dbReference>
<dbReference type="AlphaFoldDB" id="A0A6A4HMC4"/>
<feature type="non-terminal residue" evidence="1">
    <location>
        <position position="1"/>
    </location>
</feature>